<evidence type="ECO:0000313" key="4">
    <source>
        <dbReference type="Proteomes" id="UP000632659"/>
    </source>
</evidence>
<evidence type="ECO:0000313" key="3">
    <source>
        <dbReference type="EMBL" id="MBC8611791.1"/>
    </source>
</evidence>
<dbReference type="RefSeq" id="WP_093989927.1">
    <property type="nucleotide sequence ID" value="NZ_FYDD01000004.1"/>
</dbReference>
<keyword evidence="1" id="KW-0175">Coiled coil</keyword>
<dbReference type="InterPro" id="IPR026870">
    <property type="entry name" value="Zinc_ribbon_dom"/>
</dbReference>
<dbReference type="Pfam" id="PF13240">
    <property type="entry name" value="Zn_Ribbon_1"/>
    <property type="match status" value="1"/>
</dbReference>
<organism evidence="3 4">
    <name type="scientific">Massiliimalia timonensis</name>
    <dbReference type="NCBI Taxonomy" id="1987501"/>
    <lineage>
        <taxon>Bacteria</taxon>
        <taxon>Bacillati</taxon>
        <taxon>Bacillota</taxon>
        <taxon>Clostridia</taxon>
        <taxon>Eubacteriales</taxon>
        <taxon>Oscillospiraceae</taxon>
        <taxon>Massiliimalia</taxon>
    </lineage>
</organism>
<gene>
    <name evidence="3" type="ORF">H8702_11885</name>
</gene>
<evidence type="ECO:0000256" key="1">
    <source>
        <dbReference type="SAM" id="Coils"/>
    </source>
</evidence>
<feature type="coiled-coil region" evidence="1">
    <location>
        <begin position="65"/>
        <end position="92"/>
    </location>
</feature>
<accession>A0A8J6PG03</accession>
<sequence length="139" mass="15631">MNMDDVFEKARVAMNAAAQKTEEVVAVSKLKLEAVKVNNEIKGMYEKLGREVYRAKDQKPHEDVVHSLCEEIDELRAKLEALDREMAELKKVVSCPSCGQKNPKENYYCMKCGAQLKETTGFDAEVAGEEAQQETAEND</sequence>
<feature type="domain" description="Zinc-ribbon" evidence="2">
    <location>
        <begin position="95"/>
        <end position="116"/>
    </location>
</feature>
<proteinExistence type="predicted"/>
<name>A0A8J6PG03_9FIRM</name>
<dbReference type="AlphaFoldDB" id="A0A8J6PG03"/>
<protein>
    <submittedName>
        <fullName evidence="3">Zinc ribbon domain-containing protein</fullName>
    </submittedName>
</protein>
<reference evidence="3" key="1">
    <citation type="submission" date="2020-08" db="EMBL/GenBank/DDBJ databases">
        <title>Genome public.</title>
        <authorList>
            <person name="Liu C."/>
            <person name="Sun Q."/>
        </authorList>
    </citation>
    <scope>NUCLEOTIDE SEQUENCE</scope>
    <source>
        <strain evidence="3">NSJ-15</strain>
    </source>
</reference>
<dbReference type="EMBL" id="JACRTL010000008">
    <property type="protein sequence ID" value="MBC8611791.1"/>
    <property type="molecule type" value="Genomic_DNA"/>
</dbReference>
<keyword evidence="4" id="KW-1185">Reference proteome</keyword>
<comment type="caution">
    <text evidence="3">The sequence shown here is derived from an EMBL/GenBank/DDBJ whole genome shotgun (WGS) entry which is preliminary data.</text>
</comment>
<evidence type="ECO:0000259" key="2">
    <source>
        <dbReference type="Pfam" id="PF13240"/>
    </source>
</evidence>
<dbReference type="Proteomes" id="UP000632659">
    <property type="component" value="Unassembled WGS sequence"/>
</dbReference>
<dbReference type="OrthoDB" id="9788304at2"/>